<organism evidence="1 2">
    <name type="scientific">Pseudoalteromonas rubra</name>
    <dbReference type="NCBI Taxonomy" id="43658"/>
    <lineage>
        <taxon>Bacteria</taxon>
        <taxon>Pseudomonadati</taxon>
        <taxon>Pseudomonadota</taxon>
        <taxon>Gammaproteobacteria</taxon>
        <taxon>Alteromonadales</taxon>
        <taxon>Pseudoalteromonadaceae</taxon>
        <taxon>Pseudoalteromonas</taxon>
    </lineage>
</organism>
<gene>
    <name evidence="1" type="ORF">PRUB_b0332</name>
</gene>
<proteinExistence type="predicted"/>
<dbReference type="Proteomes" id="UP000016480">
    <property type="component" value="Unassembled WGS sequence"/>
</dbReference>
<comment type="caution">
    <text evidence="1">The sequence shown here is derived from an EMBL/GenBank/DDBJ whole genome shotgun (WGS) entry which is preliminary data.</text>
</comment>
<sequence length="48" mass="5657">MYDHKKMIGSRENEKNNSNGINGFFVFWLDGWRMESGRKNHESVPKAN</sequence>
<evidence type="ECO:0000313" key="1">
    <source>
        <dbReference type="EMBL" id="KAF7781188.1"/>
    </source>
</evidence>
<name>A0A8T0C1R6_9GAMM</name>
<dbReference type="AlphaFoldDB" id="A0A8T0C1R6"/>
<evidence type="ECO:0000313" key="2">
    <source>
        <dbReference type="Proteomes" id="UP000016480"/>
    </source>
</evidence>
<accession>A0A8T0C1R6</accession>
<protein>
    <submittedName>
        <fullName evidence="1">Uncharacterized protein</fullName>
    </submittedName>
</protein>
<reference evidence="1 2" key="1">
    <citation type="journal article" date="2012" name="J. Bacteriol.">
        <title>Genome sequence of the cycloprodigiosin-producing bacterial strain Pseudoalteromonas rubra ATCC 29570(T).</title>
        <authorList>
            <person name="Xie B.B."/>
            <person name="Shu Y.L."/>
            <person name="Qin Q.L."/>
            <person name="Rong J.C."/>
            <person name="Zhang X.Y."/>
            <person name="Chen X.L."/>
            <person name="Zhou B.C."/>
            <person name="Zhang Y.Z."/>
        </authorList>
    </citation>
    <scope>NUCLEOTIDE SEQUENCE [LARGE SCALE GENOMIC DNA]</scope>
    <source>
        <strain evidence="1 2">DSM 6842</strain>
    </source>
</reference>
<dbReference type="EMBL" id="AHCD03000044">
    <property type="protein sequence ID" value="KAF7781188.1"/>
    <property type="molecule type" value="Genomic_DNA"/>
</dbReference>